<feature type="non-terminal residue" evidence="3">
    <location>
        <position position="200"/>
    </location>
</feature>
<evidence type="ECO:0000256" key="2">
    <source>
        <dbReference type="SAM" id="Phobius"/>
    </source>
</evidence>
<gene>
    <name evidence="3" type="ORF">METZ01_LOCUS274497</name>
</gene>
<feature type="transmembrane region" description="Helical" evidence="2">
    <location>
        <begin position="12"/>
        <end position="44"/>
    </location>
</feature>
<dbReference type="AlphaFoldDB" id="A0A382KDQ1"/>
<keyword evidence="2" id="KW-0472">Membrane</keyword>
<proteinExistence type="predicted"/>
<sequence length="200" mass="23885">MLKRNEQNFSQLKLLSSIISSSIIIKILPLFITILCITGCYTILTPPPDYNYQEENLSTHEEADSSIVANQYINNYYCSRCLVYENSCSSINWRYNSWTDSYYCDPYYYNYSYYNHHKYGYYWQNSYHDWNYHDYSDNYSYRPSKKTKRNRSFSRLSYDTVVENSNQENTSSYPSQSDSYNSQDNESYNQSTENSTTSNE</sequence>
<protein>
    <submittedName>
        <fullName evidence="3">Uncharacterized protein</fullName>
    </submittedName>
</protein>
<feature type="compositionally biased region" description="Low complexity" evidence="1">
    <location>
        <begin position="171"/>
        <end position="191"/>
    </location>
</feature>
<accession>A0A382KDQ1</accession>
<name>A0A382KDQ1_9ZZZZ</name>
<reference evidence="3" key="1">
    <citation type="submission" date="2018-05" db="EMBL/GenBank/DDBJ databases">
        <authorList>
            <person name="Lanie J.A."/>
            <person name="Ng W.-L."/>
            <person name="Kazmierczak K.M."/>
            <person name="Andrzejewski T.M."/>
            <person name="Davidsen T.M."/>
            <person name="Wayne K.J."/>
            <person name="Tettelin H."/>
            <person name="Glass J.I."/>
            <person name="Rusch D."/>
            <person name="Podicherti R."/>
            <person name="Tsui H.-C.T."/>
            <person name="Winkler M.E."/>
        </authorList>
    </citation>
    <scope>NUCLEOTIDE SEQUENCE</scope>
</reference>
<keyword evidence="2" id="KW-0812">Transmembrane</keyword>
<feature type="compositionally biased region" description="Polar residues" evidence="1">
    <location>
        <begin position="159"/>
        <end position="170"/>
    </location>
</feature>
<evidence type="ECO:0000256" key="1">
    <source>
        <dbReference type="SAM" id="MobiDB-lite"/>
    </source>
</evidence>
<keyword evidence="2" id="KW-1133">Transmembrane helix</keyword>
<organism evidence="3">
    <name type="scientific">marine metagenome</name>
    <dbReference type="NCBI Taxonomy" id="408172"/>
    <lineage>
        <taxon>unclassified sequences</taxon>
        <taxon>metagenomes</taxon>
        <taxon>ecological metagenomes</taxon>
    </lineage>
</organism>
<dbReference type="EMBL" id="UINC01079545">
    <property type="protein sequence ID" value="SVC21643.1"/>
    <property type="molecule type" value="Genomic_DNA"/>
</dbReference>
<feature type="region of interest" description="Disordered" evidence="1">
    <location>
        <begin position="159"/>
        <end position="200"/>
    </location>
</feature>
<evidence type="ECO:0000313" key="3">
    <source>
        <dbReference type="EMBL" id="SVC21643.1"/>
    </source>
</evidence>